<feature type="transmembrane region" description="Helical" evidence="1">
    <location>
        <begin position="20"/>
        <end position="40"/>
    </location>
</feature>
<sequence length="174" mass="20168">MEPNTKGAATFYQYKLIKKINISAPLLRVYIALPFVFLVLETVFLSWLSILFMIIAGPVMLWIQYVISRSVLLISGHPIVKRWKMSLQLPWPGYMPDQYINYGIFRKVQMHNLWIGLCITALFIVWAPPAFTASLVICHLWLLLPRLYTLLRLRSEAKDGMLKFNPADASYYAQ</sequence>
<protein>
    <submittedName>
        <fullName evidence="2">Uncharacterized protein</fullName>
    </submittedName>
</protein>
<accession>A0A089L8S8</accession>
<keyword evidence="1" id="KW-1133">Transmembrane helix</keyword>
<feature type="transmembrane region" description="Helical" evidence="1">
    <location>
        <begin position="113"/>
        <end position="144"/>
    </location>
</feature>
<evidence type="ECO:0000313" key="3">
    <source>
        <dbReference type="Proteomes" id="UP000029518"/>
    </source>
</evidence>
<evidence type="ECO:0000313" key="2">
    <source>
        <dbReference type="EMBL" id="AIQ55548.1"/>
    </source>
</evidence>
<keyword evidence="1" id="KW-0472">Membrane</keyword>
<dbReference type="KEGG" id="pbd:PBOR_00075"/>
<name>A0A089L8S8_PAEBO</name>
<dbReference type="Proteomes" id="UP000029518">
    <property type="component" value="Chromosome"/>
</dbReference>
<feature type="transmembrane region" description="Helical" evidence="1">
    <location>
        <begin position="46"/>
        <end position="67"/>
    </location>
</feature>
<keyword evidence="3" id="KW-1185">Reference proteome</keyword>
<proteinExistence type="predicted"/>
<dbReference type="EMBL" id="CP009285">
    <property type="protein sequence ID" value="AIQ55548.1"/>
    <property type="molecule type" value="Genomic_DNA"/>
</dbReference>
<organism evidence="2 3">
    <name type="scientific">Paenibacillus borealis</name>
    <dbReference type="NCBI Taxonomy" id="160799"/>
    <lineage>
        <taxon>Bacteria</taxon>
        <taxon>Bacillati</taxon>
        <taxon>Bacillota</taxon>
        <taxon>Bacilli</taxon>
        <taxon>Bacillales</taxon>
        <taxon>Paenibacillaceae</taxon>
        <taxon>Paenibacillus</taxon>
    </lineage>
</organism>
<dbReference type="RefSeq" id="WP_042209896.1">
    <property type="nucleotide sequence ID" value="NZ_CP009285.1"/>
</dbReference>
<dbReference type="HOGENOM" id="CLU_1531062_0_0_9"/>
<evidence type="ECO:0000256" key="1">
    <source>
        <dbReference type="SAM" id="Phobius"/>
    </source>
</evidence>
<gene>
    <name evidence="2" type="ORF">PBOR_00075</name>
</gene>
<keyword evidence="1" id="KW-0812">Transmembrane</keyword>
<reference evidence="2" key="1">
    <citation type="submission" date="2014-08" db="EMBL/GenBank/DDBJ databases">
        <title>Comparative genomics of the Paenibacillus odorifer group.</title>
        <authorList>
            <person name="den Bakker H.C."/>
            <person name="Tsai Y.-C.Y.-C."/>
            <person name="Martin N."/>
            <person name="Korlach J."/>
            <person name="Wiedmann M."/>
        </authorList>
    </citation>
    <scope>NUCLEOTIDE SEQUENCE [LARGE SCALE GENOMIC DNA]</scope>
    <source>
        <strain evidence="2">DSM 13188</strain>
    </source>
</reference>
<dbReference type="OrthoDB" id="2678045at2"/>
<dbReference type="AlphaFoldDB" id="A0A089L8S8"/>